<keyword evidence="1" id="KW-1133">Transmembrane helix</keyword>
<feature type="domain" description="NACHT" evidence="2">
    <location>
        <begin position="159"/>
        <end position="247"/>
    </location>
</feature>
<name>A0A7T1T6A4_9ACTN</name>
<reference evidence="4" key="1">
    <citation type="submission" date="2020-02" db="EMBL/GenBank/DDBJ databases">
        <title>Streptomyces sp. ASO4wet.</title>
        <authorList>
            <person name="Risdian C."/>
            <person name="Landwehr W."/>
            <person name="Schupp P."/>
            <person name="Wink J."/>
        </authorList>
    </citation>
    <scope>NUCLEOTIDE SEQUENCE [LARGE SCALE GENOMIC DNA]</scope>
    <source>
        <strain evidence="4">ASO4wet</strain>
    </source>
</reference>
<evidence type="ECO:0000313" key="3">
    <source>
        <dbReference type="EMBL" id="QPP07169.1"/>
    </source>
</evidence>
<feature type="transmembrane region" description="Helical" evidence="1">
    <location>
        <begin position="438"/>
        <end position="457"/>
    </location>
</feature>
<keyword evidence="1" id="KW-0812">Transmembrane</keyword>
<feature type="transmembrane region" description="Helical" evidence="1">
    <location>
        <begin position="652"/>
        <end position="672"/>
    </location>
</feature>
<dbReference type="SUPFAM" id="SSF82171">
    <property type="entry name" value="DPP6 N-terminal domain-like"/>
    <property type="match status" value="1"/>
</dbReference>
<dbReference type="KEGG" id="sbat:G4Z16_13125"/>
<keyword evidence="1" id="KW-0472">Membrane</keyword>
<dbReference type="Proteomes" id="UP000595046">
    <property type="component" value="Chromosome"/>
</dbReference>
<dbReference type="AlphaFoldDB" id="A0A7T1T6A4"/>
<protein>
    <recommendedName>
        <fullName evidence="2">NACHT domain-containing protein</fullName>
    </recommendedName>
</protein>
<feature type="transmembrane region" description="Helical" evidence="1">
    <location>
        <begin position="12"/>
        <end position="33"/>
    </location>
</feature>
<dbReference type="PROSITE" id="PS50837">
    <property type="entry name" value="NACHT"/>
    <property type="match status" value="1"/>
</dbReference>
<feature type="transmembrane region" description="Helical" evidence="1">
    <location>
        <begin position="509"/>
        <end position="532"/>
    </location>
</feature>
<feature type="transmembrane region" description="Helical" evidence="1">
    <location>
        <begin position="594"/>
        <end position="627"/>
    </location>
</feature>
<evidence type="ECO:0000256" key="1">
    <source>
        <dbReference type="SAM" id="Phobius"/>
    </source>
</evidence>
<evidence type="ECO:0000259" key="2">
    <source>
        <dbReference type="PROSITE" id="PS50837"/>
    </source>
</evidence>
<proteinExistence type="predicted"/>
<feature type="transmembrane region" description="Helical" evidence="1">
    <location>
        <begin position="469"/>
        <end position="488"/>
    </location>
</feature>
<organism evidence="3 4">
    <name type="scientific">Streptomyces bathyalis</name>
    <dbReference type="NCBI Taxonomy" id="2710756"/>
    <lineage>
        <taxon>Bacteria</taxon>
        <taxon>Bacillati</taxon>
        <taxon>Actinomycetota</taxon>
        <taxon>Actinomycetes</taxon>
        <taxon>Kitasatosporales</taxon>
        <taxon>Streptomycetaceae</taxon>
        <taxon>Streptomyces</taxon>
    </lineage>
</organism>
<gene>
    <name evidence="3" type="ORF">G4Z16_13125</name>
</gene>
<keyword evidence="4" id="KW-1185">Reference proteome</keyword>
<dbReference type="InterPro" id="IPR027417">
    <property type="entry name" value="P-loop_NTPase"/>
</dbReference>
<dbReference type="Pfam" id="PF05729">
    <property type="entry name" value="NACHT"/>
    <property type="match status" value="1"/>
</dbReference>
<dbReference type="SUPFAM" id="SSF52540">
    <property type="entry name" value="P-loop containing nucleoside triphosphate hydrolases"/>
    <property type="match status" value="1"/>
</dbReference>
<evidence type="ECO:0000313" key="4">
    <source>
        <dbReference type="Proteomes" id="UP000595046"/>
    </source>
</evidence>
<sequence length="1037" mass="113037">MIRIPEHARRRWPRLILFALFTYVSLHLAWALFTANEQAEAELVGVVSMFAGLWSFAAAVAQLLPPRPPPPDAAEAADQLAATVREQWSDEVEHRQLRDPAVIPLSWAATARPVTAPTETVVGPQAGRVTRLSLEGRLEGNFHRAASQLAAGFRQVPSSRLVVLGEPGAGKTVLAIMLTLGLLADRDSHTPVPVLLSVSGWDPVSESLDDWIVGTLATSYYGGQPQVPRLLLNRRMLLPVLDGLDEIPEAARRNAVRGLNEACGDGRGVVVTCRSVEYQDVIEGGSPPLRRAPVVEVAPVSVADTIAYLTEVNWPDGVDWEPVYAQLRQRPDGQVATALSTPLALSLARGVYRNCDRDPRELLDFDGRHAIEDHLVDHTIPAAYAPPPGTLPQQTDSRWQEESQKAERWLTFLATYLHQHRERDLAWWRMSRRLLSRWTGLLIGIGVGLIFLLAVTAAQKAAHLHQIDWPVWTGVTVAVLVMLTWYGAPDQSPGRISFALRGSLDRLRSGFRTGFALTSLVAVTLLGSAGVLVTAGDQWSPTALVFSVRLTAVAVGAATAIGLAFAVRNWFNTPPQHSTRTTPMGLLNQDRSSSVLGAGLAGTVLGITGFPLLCAAASTALIAVLALTGESKMSLTEAASQTAIETGIYDRLLPTLAVTALPGAVLALLILLSRAWPRFALLHLVLAIKGQLPWRYTRFLADARERQLLRQSGGQYQFRHIRLQERLAGRSLAQDREPVLQTRIVRRRRLQFAAAVSVFATGALLVNQTLTEDTSRTTLPTGNVEAMAFGPPGQHVLITVDDQKIVRRWNTETGEGVTAGRLNAPPVYEGGGIATGEKGAVLLEPNMGSDEPISRAWEVPWNGPARLRSPQPVNGPEPPTAKVILSTGGRYLMMATEREELLSREVDAGKESLLKAPGGVSLESDLSAVNDRKTLIRSVIRSERDYRTEVRDLKSGKLRCTIRGESAMPRIDAHGTRFIATRKKAVLLWDSQCRKMDVSPIKTYDYIDEVALSPDGDQLAATFDGATHLYRLPPPGK</sequence>
<dbReference type="InterPro" id="IPR007111">
    <property type="entry name" value="NACHT_NTPase"/>
</dbReference>
<dbReference type="EMBL" id="CP048882">
    <property type="protein sequence ID" value="QPP07169.1"/>
    <property type="molecule type" value="Genomic_DNA"/>
</dbReference>
<accession>A0A7T1T6A4</accession>
<feature type="transmembrane region" description="Helical" evidence="1">
    <location>
        <begin position="544"/>
        <end position="567"/>
    </location>
</feature>
<dbReference type="RefSeq" id="WP_197350959.1">
    <property type="nucleotide sequence ID" value="NZ_CP048882.1"/>
</dbReference>
<dbReference type="Gene3D" id="3.40.50.300">
    <property type="entry name" value="P-loop containing nucleotide triphosphate hydrolases"/>
    <property type="match status" value="1"/>
</dbReference>